<dbReference type="Gene3D" id="1.10.10.10">
    <property type="entry name" value="Winged helix-like DNA-binding domain superfamily/Winged helix DNA-binding domain"/>
    <property type="match status" value="1"/>
</dbReference>
<dbReference type="GO" id="GO:0016987">
    <property type="term" value="F:sigma factor activity"/>
    <property type="evidence" value="ECO:0007669"/>
    <property type="project" value="UniProtKB-KW"/>
</dbReference>
<keyword evidence="3" id="KW-0731">Sigma factor</keyword>
<feature type="domain" description="RNA polymerase sigma factor 70 region 4 type 2" evidence="5">
    <location>
        <begin position="63"/>
        <end position="106"/>
    </location>
</feature>
<evidence type="ECO:0000256" key="4">
    <source>
        <dbReference type="ARBA" id="ARBA00023163"/>
    </source>
</evidence>
<dbReference type="GO" id="GO:0006352">
    <property type="term" value="P:DNA-templated transcription initiation"/>
    <property type="evidence" value="ECO:0007669"/>
    <property type="project" value="InterPro"/>
</dbReference>
<reference evidence="6" key="1">
    <citation type="journal article" date="2012" name="Med. Chem. Commun.">
        <title>Activation of a silent phenazine biosynthetic gene cluster reveals a novel natural product and a new resistance mechanism against phenazines.</title>
        <authorList>
            <person name="Saleh O."/>
            <person name="Bonitz T."/>
            <person name="Flinspach K."/>
            <person name="Kulik A."/>
            <person name="Burkard N."/>
            <person name="Muehlenweg A."/>
            <person name="Vente A."/>
            <person name="Polnick S."/>
            <person name="Laemmerhofer M."/>
            <person name="Gust B."/>
            <person name="Fiedler H.-P."/>
            <person name="Heide L."/>
        </authorList>
    </citation>
    <scope>NUCLEOTIDE SEQUENCE</scope>
    <source>
        <strain evidence="6">Tue1028</strain>
    </source>
</reference>
<name>J9WT29_STRTE</name>
<evidence type="ECO:0000256" key="2">
    <source>
        <dbReference type="ARBA" id="ARBA00023015"/>
    </source>
</evidence>
<keyword evidence="2" id="KW-0805">Transcription regulation</keyword>
<proteinExistence type="inferred from homology"/>
<dbReference type="Pfam" id="PF08281">
    <property type="entry name" value="Sigma70_r4_2"/>
    <property type="match status" value="1"/>
</dbReference>
<dbReference type="PANTHER" id="PTHR30173:SF36">
    <property type="entry name" value="ECF RNA POLYMERASE SIGMA FACTOR SIGJ"/>
    <property type="match status" value="1"/>
</dbReference>
<evidence type="ECO:0000256" key="1">
    <source>
        <dbReference type="ARBA" id="ARBA00010641"/>
    </source>
</evidence>
<comment type="similarity">
    <text evidence="1">Belongs to the sigma-70 factor family. ECF subfamily.</text>
</comment>
<keyword evidence="4" id="KW-0804">Transcription</keyword>
<dbReference type="InterPro" id="IPR036388">
    <property type="entry name" value="WH-like_DNA-bd_sf"/>
</dbReference>
<dbReference type="InterPro" id="IPR013324">
    <property type="entry name" value="RNA_pol_sigma_r3/r4-like"/>
</dbReference>
<evidence type="ECO:0000259" key="5">
    <source>
        <dbReference type="Pfam" id="PF08281"/>
    </source>
</evidence>
<dbReference type="SUPFAM" id="SSF88659">
    <property type="entry name" value="Sigma3 and sigma4 domains of RNA polymerase sigma factors"/>
    <property type="match status" value="1"/>
</dbReference>
<dbReference type="EMBL" id="JQ659263">
    <property type="protein sequence ID" value="AFS18576.1"/>
    <property type="molecule type" value="Genomic_DNA"/>
</dbReference>
<dbReference type="GO" id="GO:0003677">
    <property type="term" value="F:DNA binding"/>
    <property type="evidence" value="ECO:0007669"/>
    <property type="project" value="InterPro"/>
</dbReference>
<dbReference type="InterPro" id="IPR013249">
    <property type="entry name" value="RNA_pol_sigma70_r4_t2"/>
</dbReference>
<protein>
    <submittedName>
        <fullName evidence="6">Putative ECF subfamily RNA polymerase sigma factor</fullName>
    </submittedName>
</protein>
<dbReference type="PANTHER" id="PTHR30173">
    <property type="entry name" value="SIGMA 19 FACTOR"/>
    <property type="match status" value="1"/>
</dbReference>
<dbReference type="AlphaFoldDB" id="J9WT29"/>
<evidence type="ECO:0000313" key="6">
    <source>
        <dbReference type="EMBL" id="AFS18576.1"/>
    </source>
</evidence>
<organism evidence="6">
    <name type="scientific">Streptomyces tendae</name>
    <dbReference type="NCBI Taxonomy" id="1932"/>
    <lineage>
        <taxon>Bacteria</taxon>
        <taxon>Bacillati</taxon>
        <taxon>Actinomycetota</taxon>
        <taxon>Actinomycetes</taxon>
        <taxon>Kitasatosporales</taxon>
        <taxon>Streptomycetaceae</taxon>
        <taxon>Streptomyces</taxon>
    </lineage>
</organism>
<sequence length="214" mass="22490">MAAPARPEPAEGYLAAEVTRVAARALRSARAERGELVGPLLGDGPGDADRPAELADSLSLSALLVLERLSPLERAVFVLHEAFGCDEARIASALGCSQEACRQLLAAVAAVSDGGREPLPWPSCVEGAGNAARVIAAIVAPLVRVGVTLEESRVGARPGWVFRDRDGAVLHTMVLDVVDGRVQRVHLVVHPGNDRHADPVAEACALLREANRAR</sequence>
<dbReference type="InterPro" id="IPR052704">
    <property type="entry name" value="ECF_Sigma-70_Domain"/>
</dbReference>
<accession>J9WT29</accession>
<evidence type="ECO:0000256" key="3">
    <source>
        <dbReference type="ARBA" id="ARBA00023082"/>
    </source>
</evidence>